<evidence type="ECO:0000313" key="3">
    <source>
        <dbReference type="Proteomes" id="UP000575898"/>
    </source>
</evidence>
<comment type="caution">
    <text evidence="2">The sequence shown here is derived from an EMBL/GenBank/DDBJ whole genome shotgun (WGS) entry which is preliminary data.</text>
</comment>
<keyword evidence="3" id="KW-1185">Reference proteome</keyword>
<dbReference type="EMBL" id="JACHHY010000035">
    <property type="protein sequence ID" value="MBB5020448.1"/>
    <property type="molecule type" value="Genomic_DNA"/>
</dbReference>
<accession>A0A840MP81</accession>
<sequence>MAITFDMSTGRIEHQYDEPKVDTAAQPALPAPLPLEHMSLRLLTVDEAIRLAHQGIPPRR</sequence>
<dbReference type="Proteomes" id="UP000575898">
    <property type="component" value="Unassembled WGS sequence"/>
</dbReference>
<proteinExistence type="predicted"/>
<reference evidence="2 3" key="1">
    <citation type="submission" date="2020-08" db="EMBL/GenBank/DDBJ databases">
        <title>Genomic Encyclopedia of Type Strains, Phase IV (KMG-IV): sequencing the most valuable type-strain genomes for metagenomic binning, comparative biology and taxonomic classification.</title>
        <authorList>
            <person name="Goeker M."/>
        </authorList>
    </citation>
    <scope>NUCLEOTIDE SEQUENCE [LARGE SCALE GENOMIC DNA]</scope>
    <source>
        <strain evidence="2 3">DSM 27165</strain>
    </source>
</reference>
<feature type="region of interest" description="Disordered" evidence="1">
    <location>
        <begin position="1"/>
        <end position="22"/>
    </location>
</feature>
<evidence type="ECO:0000256" key="1">
    <source>
        <dbReference type="SAM" id="MobiDB-lite"/>
    </source>
</evidence>
<evidence type="ECO:0000313" key="2">
    <source>
        <dbReference type="EMBL" id="MBB5020448.1"/>
    </source>
</evidence>
<protein>
    <submittedName>
        <fullName evidence="2">Uncharacterized protein</fullName>
    </submittedName>
</protein>
<name>A0A840MP81_9PROT</name>
<organism evidence="2 3">
    <name type="scientific">Chitinivorax tropicus</name>
    <dbReference type="NCBI Taxonomy" id="714531"/>
    <lineage>
        <taxon>Bacteria</taxon>
        <taxon>Pseudomonadati</taxon>
        <taxon>Pseudomonadota</taxon>
        <taxon>Betaproteobacteria</taxon>
        <taxon>Chitinivorax</taxon>
    </lineage>
</organism>
<gene>
    <name evidence="2" type="ORF">HNQ59_003767</name>
</gene>
<feature type="compositionally biased region" description="Basic and acidic residues" evidence="1">
    <location>
        <begin position="11"/>
        <end position="21"/>
    </location>
</feature>
<dbReference type="RefSeq" id="WP_184041839.1">
    <property type="nucleotide sequence ID" value="NZ_JACHHY010000035.1"/>
</dbReference>
<dbReference type="AlphaFoldDB" id="A0A840MP81"/>